<dbReference type="AlphaFoldDB" id="A0A0F9VSG7"/>
<accession>A0A0F9VSG7</accession>
<evidence type="ECO:0000313" key="1">
    <source>
        <dbReference type="EMBL" id="KKN76401.1"/>
    </source>
</evidence>
<name>A0A0F9VSG7_9ZZZZ</name>
<comment type="caution">
    <text evidence="1">The sequence shown here is derived from an EMBL/GenBank/DDBJ whole genome shotgun (WGS) entry which is preliminary data.</text>
</comment>
<dbReference type="EMBL" id="LAZR01000296">
    <property type="protein sequence ID" value="KKN76401.1"/>
    <property type="molecule type" value="Genomic_DNA"/>
</dbReference>
<sequence length="118" mass="14199">MKSQELRIGNWVDFEYGETERTYGFETQIEDAEDLVQIEHGNMKCRAIPLTKEWLEKFGFVKKTHSYTKDRISIKEQRKGYYFYHTGMEIKYVHQVQNLYYALTNEELTLKDETVIKD</sequence>
<protein>
    <submittedName>
        <fullName evidence="1">Uncharacterized protein</fullName>
    </submittedName>
</protein>
<gene>
    <name evidence="1" type="ORF">LCGC14_0370870</name>
</gene>
<reference evidence="1" key="1">
    <citation type="journal article" date="2015" name="Nature">
        <title>Complex archaea that bridge the gap between prokaryotes and eukaryotes.</title>
        <authorList>
            <person name="Spang A."/>
            <person name="Saw J.H."/>
            <person name="Jorgensen S.L."/>
            <person name="Zaremba-Niedzwiedzka K."/>
            <person name="Martijn J."/>
            <person name="Lind A.E."/>
            <person name="van Eijk R."/>
            <person name="Schleper C."/>
            <person name="Guy L."/>
            <person name="Ettema T.J."/>
        </authorList>
    </citation>
    <scope>NUCLEOTIDE SEQUENCE</scope>
</reference>
<organism evidence="1">
    <name type="scientific">marine sediment metagenome</name>
    <dbReference type="NCBI Taxonomy" id="412755"/>
    <lineage>
        <taxon>unclassified sequences</taxon>
        <taxon>metagenomes</taxon>
        <taxon>ecological metagenomes</taxon>
    </lineage>
</organism>
<proteinExistence type="predicted"/>